<evidence type="ECO:0000313" key="3">
    <source>
        <dbReference type="Proteomes" id="UP000051530"/>
    </source>
</evidence>
<keyword evidence="3" id="KW-1185">Reference proteome</keyword>
<feature type="domain" description="Ubiquitin-like" evidence="1">
    <location>
        <begin position="1"/>
        <end position="76"/>
    </location>
</feature>
<dbReference type="SMART" id="SM00213">
    <property type="entry name" value="UBQ"/>
    <property type="match status" value="1"/>
</dbReference>
<dbReference type="PROSITE" id="PS50053">
    <property type="entry name" value="UBIQUITIN_2"/>
    <property type="match status" value="1"/>
</dbReference>
<dbReference type="AlphaFoldDB" id="A0A0R0M603"/>
<reference evidence="2 3" key="1">
    <citation type="submission" date="2015-07" db="EMBL/GenBank/DDBJ databases">
        <title>The genome of Pseudoloma neurophilia, a relevant intracellular parasite of the zebrafish.</title>
        <authorList>
            <person name="Ndikumana S."/>
            <person name="Pelin A."/>
            <person name="Sanders J."/>
            <person name="Corradi N."/>
        </authorList>
    </citation>
    <scope>NUCLEOTIDE SEQUENCE [LARGE SCALE GENOMIC DNA]</scope>
    <source>
        <strain evidence="2 3">MK1</strain>
    </source>
</reference>
<dbReference type="SUPFAM" id="SSF54236">
    <property type="entry name" value="Ubiquitin-like"/>
    <property type="match status" value="1"/>
</dbReference>
<gene>
    <name evidence="2" type="ORF">M153_1300006542</name>
</gene>
<dbReference type="Gene3D" id="3.10.20.90">
    <property type="entry name" value="Phosphatidylinositol 3-kinase Catalytic Subunit, Chain A, domain 1"/>
    <property type="match status" value="1"/>
</dbReference>
<sequence>MLVKVRLLNDPTPHSFDIPSDSTILSLKQLIEKQTEISTDQQKFIFSGKILTTGKLKDNGVTEGVVIQMVLALRGG</sequence>
<dbReference type="VEuPathDB" id="MicrosporidiaDB:M153_1300006542"/>
<proteinExistence type="predicted"/>
<dbReference type="CDD" id="cd17039">
    <property type="entry name" value="Ubl_ubiquitin_like"/>
    <property type="match status" value="1"/>
</dbReference>
<name>A0A0R0M603_9MICR</name>
<organism evidence="2 3">
    <name type="scientific">Pseudoloma neurophilia</name>
    <dbReference type="NCBI Taxonomy" id="146866"/>
    <lineage>
        <taxon>Eukaryota</taxon>
        <taxon>Fungi</taxon>
        <taxon>Fungi incertae sedis</taxon>
        <taxon>Microsporidia</taxon>
        <taxon>Pseudoloma</taxon>
    </lineage>
</organism>
<evidence type="ECO:0000259" key="1">
    <source>
        <dbReference type="PROSITE" id="PS50053"/>
    </source>
</evidence>
<evidence type="ECO:0000313" key="2">
    <source>
        <dbReference type="EMBL" id="KRH94831.1"/>
    </source>
</evidence>
<dbReference type="OrthoDB" id="419317at2759"/>
<dbReference type="Proteomes" id="UP000051530">
    <property type="component" value="Unassembled WGS sequence"/>
</dbReference>
<dbReference type="InterPro" id="IPR029071">
    <property type="entry name" value="Ubiquitin-like_domsf"/>
</dbReference>
<comment type="caution">
    <text evidence="2">The sequence shown here is derived from an EMBL/GenBank/DDBJ whole genome shotgun (WGS) entry which is preliminary data.</text>
</comment>
<dbReference type="InterPro" id="IPR000626">
    <property type="entry name" value="Ubiquitin-like_dom"/>
</dbReference>
<dbReference type="EMBL" id="LGUB01000026">
    <property type="protein sequence ID" value="KRH94831.1"/>
    <property type="molecule type" value="Genomic_DNA"/>
</dbReference>
<protein>
    <submittedName>
        <fullName evidence="2">Putative Ubiquitin, Ubiquitin subgroup protein</fullName>
    </submittedName>
</protein>
<dbReference type="Pfam" id="PF00240">
    <property type="entry name" value="ubiquitin"/>
    <property type="match status" value="1"/>
</dbReference>
<accession>A0A0R0M603</accession>